<evidence type="ECO:0000313" key="6">
    <source>
        <dbReference type="Proteomes" id="UP000218598"/>
    </source>
</evidence>
<dbReference type="NCBIfam" id="NF004851">
    <property type="entry name" value="PRK06202.1"/>
    <property type="match status" value="1"/>
</dbReference>
<sequence>MILPSLAHRDRDAREWMDDPGCDRETLDRTYSQFRVVNALVAGWHATYRRHLRPVLPRDRPATVLDIGCGGGDVARNLIRWARRDGFSLQVTAIDPDPRALAWARRRPPVPELTFRPALSRELVDEGRSFDLVISNHLLHHLDEQQFPALLADSQQLARVRAVHSDIRRERWGYLLFSAGTRPFFRRSFIREDGLISIRRSYTVPELRAAVPPTWRVAPQRPSRALLIHDPDPR</sequence>
<dbReference type="Pfam" id="PF13649">
    <property type="entry name" value="Methyltransf_25"/>
    <property type="match status" value="1"/>
</dbReference>
<keyword evidence="2 5" id="KW-0808">Transferase</keyword>
<dbReference type="Proteomes" id="UP000218598">
    <property type="component" value="Unassembled WGS sequence"/>
</dbReference>
<dbReference type="AlphaFoldDB" id="A0A2A3YMS9"/>
<keyword evidence="3" id="KW-0949">S-adenosyl-L-methionine</keyword>
<evidence type="ECO:0000256" key="2">
    <source>
        <dbReference type="ARBA" id="ARBA00022679"/>
    </source>
</evidence>
<dbReference type="EMBL" id="NRGR01000005">
    <property type="protein sequence ID" value="PCC40617.1"/>
    <property type="molecule type" value="Genomic_DNA"/>
</dbReference>
<dbReference type="PANTHER" id="PTHR43464">
    <property type="entry name" value="METHYLTRANSFERASE"/>
    <property type="match status" value="1"/>
</dbReference>
<evidence type="ECO:0000313" key="5">
    <source>
        <dbReference type="EMBL" id="PCC40617.1"/>
    </source>
</evidence>
<dbReference type="Gene3D" id="3.40.50.150">
    <property type="entry name" value="Vaccinia Virus protein VP39"/>
    <property type="match status" value="1"/>
</dbReference>
<organism evidence="5 6">
    <name type="scientific">Brachybacterium alimentarium</name>
    <dbReference type="NCBI Taxonomy" id="47845"/>
    <lineage>
        <taxon>Bacteria</taxon>
        <taxon>Bacillati</taxon>
        <taxon>Actinomycetota</taxon>
        <taxon>Actinomycetes</taxon>
        <taxon>Micrococcales</taxon>
        <taxon>Dermabacteraceae</taxon>
        <taxon>Brachybacterium</taxon>
    </lineage>
</organism>
<dbReference type="CDD" id="cd02440">
    <property type="entry name" value="AdoMet_MTases"/>
    <property type="match status" value="1"/>
</dbReference>
<dbReference type="GO" id="GO:0032259">
    <property type="term" value="P:methylation"/>
    <property type="evidence" value="ECO:0007669"/>
    <property type="project" value="UniProtKB-KW"/>
</dbReference>
<gene>
    <name evidence="5" type="ORF">CIK66_02250</name>
</gene>
<reference evidence="5 6" key="1">
    <citation type="journal article" date="2017" name="Elife">
        <title>Extensive horizontal gene transfer in cheese-associated bacteria.</title>
        <authorList>
            <person name="Bonham K.S."/>
            <person name="Wolfe B.E."/>
            <person name="Dutton R.J."/>
        </authorList>
    </citation>
    <scope>NUCLEOTIDE SEQUENCE [LARGE SCALE GENOMIC DNA]</scope>
    <source>
        <strain evidence="5 6">341_9</strain>
    </source>
</reference>
<dbReference type="InterPro" id="IPR041698">
    <property type="entry name" value="Methyltransf_25"/>
</dbReference>
<accession>A0A2A3YMS9</accession>
<dbReference type="PANTHER" id="PTHR43464:SF19">
    <property type="entry name" value="UBIQUINONE BIOSYNTHESIS O-METHYLTRANSFERASE, MITOCHONDRIAL"/>
    <property type="match status" value="1"/>
</dbReference>
<dbReference type="OrthoDB" id="9800454at2"/>
<evidence type="ECO:0000256" key="3">
    <source>
        <dbReference type="ARBA" id="ARBA00022691"/>
    </source>
</evidence>
<keyword evidence="1 5" id="KW-0489">Methyltransferase</keyword>
<keyword evidence="6" id="KW-1185">Reference proteome</keyword>
<evidence type="ECO:0000256" key="1">
    <source>
        <dbReference type="ARBA" id="ARBA00022603"/>
    </source>
</evidence>
<protein>
    <submittedName>
        <fullName evidence="5">Methyltransferase</fullName>
    </submittedName>
</protein>
<dbReference type="InterPro" id="IPR029063">
    <property type="entry name" value="SAM-dependent_MTases_sf"/>
</dbReference>
<proteinExistence type="predicted"/>
<dbReference type="GO" id="GO:0008168">
    <property type="term" value="F:methyltransferase activity"/>
    <property type="evidence" value="ECO:0007669"/>
    <property type="project" value="UniProtKB-KW"/>
</dbReference>
<comment type="caution">
    <text evidence="5">The sequence shown here is derived from an EMBL/GenBank/DDBJ whole genome shotgun (WGS) entry which is preliminary data.</text>
</comment>
<dbReference type="RefSeq" id="WP_096196388.1">
    <property type="nucleotide sequence ID" value="NZ_JBQQIH010000018.1"/>
</dbReference>
<evidence type="ECO:0000259" key="4">
    <source>
        <dbReference type="Pfam" id="PF13649"/>
    </source>
</evidence>
<feature type="domain" description="Methyltransferase" evidence="4">
    <location>
        <begin position="64"/>
        <end position="156"/>
    </location>
</feature>
<dbReference type="SUPFAM" id="SSF53335">
    <property type="entry name" value="S-adenosyl-L-methionine-dependent methyltransferases"/>
    <property type="match status" value="1"/>
</dbReference>
<name>A0A2A3YMS9_9MICO</name>